<feature type="compositionally biased region" description="Basic and acidic residues" evidence="2">
    <location>
        <begin position="96"/>
        <end position="126"/>
    </location>
</feature>
<feature type="region of interest" description="Disordered" evidence="2">
    <location>
        <begin position="81"/>
        <end position="163"/>
    </location>
</feature>
<dbReference type="OrthoDB" id="5970at2759"/>
<feature type="compositionally biased region" description="Basic and acidic residues" evidence="2">
    <location>
        <begin position="135"/>
        <end position="159"/>
    </location>
</feature>
<dbReference type="AlphaFoldDB" id="A0A4P9Y287"/>
<feature type="region of interest" description="Disordered" evidence="2">
    <location>
        <begin position="270"/>
        <end position="327"/>
    </location>
</feature>
<evidence type="ECO:0000313" key="4">
    <source>
        <dbReference type="EMBL" id="RKP12925.1"/>
    </source>
</evidence>
<dbReference type="InterPro" id="IPR035979">
    <property type="entry name" value="RBD_domain_sf"/>
</dbReference>
<dbReference type="GO" id="GO:0003723">
    <property type="term" value="F:RNA binding"/>
    <property type="evidence" value="ECO:0007669"/>
    <property type="project" value="UniProtKB-UniRule"/>
</dbReference>
<dbReference type="PROSITE" id="PS50102">
    <property type="entry name" value="RRM"/>
    <property type="match status" value="1"/>
</dbReference>
<dbReference type="SUPFAM" id="SSF54928">
    <property type="entry name" value="RNA-binding domain, RBD"/>
    <property type="match status" value="1"/>
</dbReference>
<dbReference type="Gene3D" id="3.30.70.330">
    <property type="match status" value="1"/>
</dbReference>
<dbReference type="EMBL" id="KZ988161">
    <property type="protein sequence ID" value="RKP12925.1"/>
    <property type="molecule type" value="Genomic_DNA"/>
</dbReference>
<feature type="domain" description="RRM" evidence="3">
    <location>
        <begin position="4"/>
        <end position="81"/>
    </location>
</feature>
<accession>A0A4P9Y287</accession>
<evidence type="ECO:0000256" key="2">
    <source>
        <dbReference type="SAM" id="MobiDB-lite"/>
    </source>
</evidence>
<organism evidence="4 5">
    <name type="scientific">Piptocephalis cylindrospora</name>
    <dbReference type="NCBI Taxonomy" id="1907219"/>
    <lineage>
        <taxon>Eukaryota</taxon>
        <taxon>Fungi</taxon>
        <taxon>Fungi incertae sedis</taxon>
        <taxon>Zoopagomycota</taxon>
        <taxon>Zoopagomycotina</taxon>
        <taxon>Zoopagomycetes</taxon>
        <taxon>Zoopagales</taxon>
        <taxon>Piptocephalidaceae</taxon>
        <taxon>Piptocephalis</taxon>
    </lineage>
</organism>
<dbReference type="InterPro" id="IPR000504">
    <property type="entry name" value="RRM_dom"/>
</dbReference>
<evidence type="ECO:0000256" key="1">
    <source>
        <dbReference type="PROSITE-ProRule" id="PRU00176"/>
    </source>
</evidence>
<evidence type="ECO:0000259" key="3">
    <source>
        <dbReference type="PROSITE" id="PS50102"/>
    </source>
</evidence>
<protein>
    <recommendedName>
        <fullName evidence="3">RRM domain-containing protein</fullName>
    </recommendedName>
</protein>
<dbReference type="InterPro" id="IPR012677">
    <property type="entry name" value="Nucleotide-bd_a/b_plait_sf"/>
</dbReference>
<dbReference type="SMART" id="SM00360">
    <property type="entry name" value="RRM"/>
    <property type="match status" value="1"/>
</dbReference>
<gene>
    <name evidence="4" type="ORF">BJ684DRAFT_20560</name>
</gene>
<feature type="compositionally biased region" description="Acidic residues" evidence="2">
    <location>
        <begin position="313"/>
        <end position="327"/>
    </location>
</feature>
<dbReference type="InterPro" id="IPR050907">
    <property type="entry name" value="SRSF"/>
</dbReference>
<reference evidence="5" key="1">
    <citation type="journal article" date="2018" name="Nat. Microbiol.">
        <title>Leveraging single-cell genomics to expand the fungal tree of life.</title>
        <authorList>
            <person name="Ahrendt S.R."/>
            <person name="Quandt C.A."/>
            <person name="Ciobanu D."/>
            <person name="Clum A."/>
            <person name="Salamov A."/>
            <person name="Andreopoulos B."/>
            <person name="Cheng J.F."/>
            <person name="Woyke T."/>
            <person name="Pelin A."/>
            <person name="Henrissat B."/>
            <person name="Reynolds N.K."/>
            <person name="Benny G.L."/>
            <person name="Smith M.E."/>
            <person name="James T.Y."/>
            <person name="Grigoriev I.V."/>
        </authorList>
    </citation>
    <scope>NUCLEOTIDE SEQUENCE [LARGE SCALE GENOMIC DNA]</scope>
</reference>
<feature type="compositionally biased region" description="Low complexity" evidence="2">
    <location>
        <begin position="270"/>
        <end position="279"/>
    </location>
</feature>
<dbReference type="Proteomes" id="UP000267251">
    <property type="component" value="Unassembled WGS sequence"/>
</dbReference>
<feature type="compositionally biased region" description="Basic residues" evidence="2">
    <location>
        <begin position="86"/>
        <end position="95"/>
    </location>
</feature>
<dbReference type="PANTHER" id="PTHR23147">
    <property type="entry name" value="SERINE/ARGININE RICH SPLICING FACTOR"/>
    <property type="match status" value="1"/>
</dbReference>
<keyword evidence="5" id="KW-1185">Reference proteome</keyword>
<proteinExistence type="predicted"/>
<evidence type="ECO:0000313" key="5">
    <source>
        <dbReference type="Proteomes" id="UP000267251"/>
    </source>
</evidence>
<dbReference type="Pfam" id="PF00076">
    <property type="entry name" value="RRM_1"/>
    <property type="match status" value="1"/>
</dbReference>
<name>A0A4P9Y287_9FUNG</name>
<sequence>MPRTTLHVSGFPVYARARDLAGAFERYGYVCRCDIPPPRSSRSRPFAFVEYEDPRDAEDAYFKMKDRRVLGKYLDIQWARPDRKAPVRGRPRSRSPGKDRADQKDRADTRVDVVDGDEKMVDANGKEEEEEDADVVERHSARSRSHGSEIQRQGEKGLDPDPVARMQGEAVGGQIIGLDLEVPLDVGRMLDPDLRPHTGEEGGLGEGVQFIGEAVGPEALCIGEGIDPDREVRLLREGEIGLDREALFLPDERSDPDRVALLVVGRRSLPDGGDTLLDPPDMDEEGGVVDTGRVEEVVDVGGGGEKEDKITGDEGESMMVEEPEIQA</sequence>
<keyword evidence="1" id="KW-0694">RNA-binding</keyword>